<evidence type="ECO:0000313" key="7">
    <source>
        <dbReference type="EMBL" id="CAB4967915.1"/>
    </source>
</evidence>
<dbReference type="InterPro" id="IPR041113">
    <property type="entry name" value="Heliorhodopsin"/>
</dbReference>
<keyword evidence="1" id="KW-0472">Membrane</keyword>
<gene>
    <name evidence="2" type="ORF">UFOPK2343_00514</name>
    <name evidence="3" type="ORF">UFOPK2652_01102</name>
    <name evidence="4" type="ORF">UFOPK3128_01272</name>
    <name evidence="5" type="ORF">UFOPK3227_00311</name>
    <name evidence="6" type="ORF">UFOPK3511_01135</name>
    <name evidence="7" type="ORF">UFOPK3880_01264</name>
    <name evidence="8" type="ORF">UFOPK4146_01238</name>
</gene>
<evidence type="ECO:0000313" key="2">
    <source>
        <dbReference type="EMBL" id="CAB4673201.1"/>
    </source>
</evidence>
<feature type="transmembrane region" description="Helical" evidence="1">
    <location>
        <begin position="70"/>
        <end position="96"/>
    </location>
</feature>
<evidence type="ECO:0000313" key="6">
    <source>
        <dbReference type="EMBL" id="CAB4902621.1"/>
    </source>
</evidence>
<dbReference type="EMBL" id="CAEZYD010000018">
    <property type="protein sequence ID" value="CAB4716005.1"/>
    <property type="molecule type" value="Genomic_DNA"/>
</dbReference>
<feature type="transmembrane region" description="Helical" evidence="1">
    <location>
        <begin position="117"/>
        <end position="134"/>
    </location>
</feature>
<evidence type="ECO:0000313" key="8">
    <source>
        <dbReference type="EMBL" id="CAB5033250.1"/>
    </source>
</evidence>
<dbReference type="EMBL" id="CAFBPT010000014">
    <property type="protein sequence ID" value="CAB5033250.1"/>
    <property type="molecule type" value="Genomic_DNA"/>
</dbReference>
<dbReference type="EMBL" id="CAEZXD010000009">
    <property type="protein sequence ID" value="CAB4673201.1"/>
    <property type="molecule type" value="Genomic_DNA"/>
</dbReference>
<feature type="transmembrane region" description="Helical" evidence="1">
    <location>
        <begin position="27"/>
        <end position="50"/>
    </location>
</feature>
<sequence>MSTPIFKPSATLILMSKEISIQSLRKVNIFAGVLHLAQMAAVLALSNDFALPVTATYMAGPPGSTFAEPVTLFSTPVGLTVAIFLGLSALAHFIVASPQFFPRYSAGLAAKRNYFRWVEYSISSSVMIVLIAQVTGVAEVSALISIFGVNASMILFGWLQEKYENPGNGGWLPFIFGCITGIVPWIAVLFYVFSIGGVGDTSAPAFVYGIVLTIFIFFNSFALVQWLQYKKVGKWSGYLRGERTYITLSLVAKSLLAWQIFANTLIS</sequence>
<reference evidence="2" key="1">
    <citation type="submission" date="2020-05" db="EMBL/GenBank/DDBJ databases">
        <authorList>
            <person name="Chiriac C."/>
            <person name="Salcher M."/>
            <person name="Ghai R."/>
            <person name="Kavagutti S V."/>
        </authorList>
    </citation>
    <scope>NUCLEOTIDE SEQUENCE</scope>
</reference>
<proteinExistence type="predicted"/>
<organism evidence="2">
    <name type="scientific">freshwater metagenome</name>
    <dbReference type="NCBI Taxonomy" id="449393"/>
    <lineage>
        <taxon>unclassified sequences</taxon>
        <taxon>metagenomes</taxon>
        <taxon>ecological metagenomes</taxon>
    </lineage>
</organism>
<dbReference type="EMBL" id="CAFBMA010000016">
    <property type="protein sequence ID" value="CAB4902621.1"/>
    <property type="molecule type" value="Genomic_DNA"/>
</dbReference>
<accession>A0A6J6MG92</accession>
<keyword evidence="1" id="KW-1133">Transmembrane helix</keyword>
<dbReference type="EMBL" id="CAFBNU010000018">
    <property type="protein sequence ID" value="CAB4967915.1"/>
    <property type="molecule type" value="Genomic_DNA"/>
</dbReference>
<feature type="transmembrane region" description="Helical" evidence="1">
    <location>
        <begin position="171"/>
        <end position="193"/>
    </location>
</feature>
<name>A0A6J6MG92_9ZZZZ</name>
<evidence type="ECO:0000256" key="1">
    <source>
        <dbReference type="SAM" id="Phobius"/>
    </source>
</evidence>
<dbReference type="EMBL" id="CAFAAZ010000016">
    <property type="protein sequence ID" value="CAB4827392.1"/>
    <property type="molecule type" value="Genomic_DNA"/>
</dbReference>
<keyword evidence="1" id="KW-0812">Transmembrane</keyword>
<feature type="transmembrane region" description="Helical" evidence="1">
    <location>
        <begin position="245"/>
        <end position="266"/>
    </location>
</feature>
<evidence type="ECO:0000313" key="5">
    <source>
        <dbReference type="EMBL" id="CAB4837297.1"/>
    </source>
</evidence>
<dbReference type="Gene3D" id="1.20.1070.10">
    <property type="entry name" value="Rhodopsin 7-helix transmembrane proteins"/>
    <property type="match status" value="1"/>
</dbReference>
<dbReference type="AlphaFoldDB" id="A0A6J6MG92"/>
<protein>
    <submittedName>
        <fullName evidence="2">Unannotated protein</fullName>
    </submittedName>
</protein>
<dbReference type="Pfam" id="PF18761">
    <property type="entry name" value="Heliorhodopsin"/>
    <property type="match status" value="1"/>
</dbReference>
<evidence type="ECO:0000313" key="3">
    <source>
        <dbReference type="EMBL" id="CAB4716005.1"/>
    </source>
</evidence>
<feature type="transmembrane region" description="Helical" evidence="1">
    <location>
        <begin position="205"/>
        <end position="224"/>
    </location>
</feature>
<dbReference type="NCBIfam" id="NF038020">
    <property type="entry name" value="HeR"/>
    <property type="match status" value="1"/>
</dbReference>
<feature type="transmembrane region" description="Helical" evidence="1">
    <location>
        <begin position="140"/>
        <end position="159"/>
    </location>
</feature>
<dbReference type="EMBL" id="CAFAHD010000019">
    <property type="protein sequence ID" value="CAB4837297.1"/>
    <property type="molecule type" value="Genomic_DNA"/>
</dbReference>
<evidence type="ECO:0000313" key="4">
    <source>
        <dbReference type="EMBL" id="CAB4827392.1"/>
    </source>
</evidence>